<evidence type="ECO:0000313" key="4">
    <source>
        <dbReference type="Proteomes" id="UP001166286"/>
    </source>
</evidence>
<keyword evidence="2" id="KW-0812">Transmembrane</keyword>
<evidence type="ECO:0000256" key="1">
    <source>
        <dbReference type="SAM" id="MobiDB-lite"/>
    </source>
</evidence>
<dbReference type="AlphaFoldDB" id="A0AA39QQ76"/>
<feature type="region of interest" description="Disordered" evidence="1">
    <location>
        <begin position="96"/>
        <end position="144"/>
    </location>
</feature>
<accession>A0AA39QQ76</accession>
<keyword evidence="4" id="KW-1185">Reference proteome</keyword>
<dbReference type="EMBL" id="JAFEKC020000024">
    <property type="protein sequence ID" value="KAK0507122.1"/>
    <property type="molecule type" value="Genomic_DNA"/>
</dbReference>
<comment type="caution">
    <text evidence="3">The sequence shown here is derived from an EMBL/GenBank/DDBJ whole genome shotgun (WGS) entry which is preliminary data.</text>
</comment>
<keyword evidence="2" id="KW-1133">Transmembrane helix</keyword>
<protein>
    <submittedName>
        <fullName evidence="3">Uncharacterized protein</fullName>
    </submittedName>
</protein>
<evidence type="ECO:0000313" key="3">
    <source>
        <dbReference type="EMBL" id="KAK0507122.1"/>
    </source>
</evidence>
<feature type="compositionally biased region" description="Acidic residues" evidence="1">
    <location>
        <begin position="135"/>
        <end position="144"/>
    </location>
</feature>
<dbReference type="Proteomes" id="UP001166286">
    <property type="component" value="Unassembled WGS sequence"/>
</dbReference>
<gene>
    <name evidence="3" type="ORF">JMJ35_010160</name>
</gene>
<name>A0AA39QQ76_9LECA</name>
<organism evidence="3 4">
    <name type="scientific">Cladonia borealis</name>
    <dbReference type="NCBI Taxonomy" id="184061"/>
    <lineage>
        <taxon>Eukaryota</taxon>
        <taxon>Fungi</taxon>
        <taxon>Dikarya</taxon>
        <taxon>Ascomycota</taxon>
        <taxon>Pezizomycotina</taxon>
        <taxon>Lecanoromycetes</taxon>
        <taxon>OSLEUM clade</taxon>
        <taxon>Lecanoromycetidae</taxon>
        <taxon>Lecanorales</taxon>
        <taxon>Lecanorineae</taxon>
        <taxon>Cladoniaceae</taxon>
        <taxon>Cladonia</taxon>
    </lineage>
</organism>
<sequence length="144" mass="14761">MPSDLPTTLPFSPALVALKLGEKALSSGADMYKTAQASPDLASHASRNNAVGLFNRNESITVVQSQDELKRTLGTATAVGVGAAAALAGAALLVKKGSQNQSGEAARSRVTVTGGTGTRRHNPAREGRRSVVVDTDSESGEDES</sequence>
<reference evidence="3" key="1">
    <citation type="submission" date="2023-03" db="EMBL/GenBank/DDBJ databases">
        <title>Complete genome of Cladonia borealis.</title>
        <authorList>
            <person name="Park H."/>
        </authorList>
    </citation>
    <scope>NUCLEOTIDE SEQUENCE</scope>
    <source>
        <strain evidence="3">ANT050790</strain>
    </source>
</reference>
<keyword evidence="2" id="KW-0472">Membrane</keyword>
<evidence type="ECO:0000256" key="2">
    <source>
        <dbReference type="SAM" id="Phobius"/>
    </source>
</evidence>
<proteinExistence type="predicted"/>
<feature type="transmembrane region" description="Helical" evidence="2">
    <location>
        <begin position="73"/>
        <end position="94"/>
    </location>
</feature>